<feature type="transmembrane region" description="Helical" evidence="1">
    <location>
        <begin position="120"/>
        <end position="135"/>
    </location>
</feature>
<feature type="transmembrane region" description="Helical" evidence="1">
    <location>
        <begin position="291"/>
        <end position="308"/>
    </location>
</feature>
<proteinExistence type="predicted"/>
<name>A0A367F7U2_9ACTN</name>
<feature type="transmembrane region" description="Helical" evidence="1">
    <location>
        <begin position="182"/>
        <end position="200"/>
    </location>
</feature>
<keyword evidence="3" id="KW-1185">Reference proteome</keyword>
<dbReference type="AlphaFoldDB" id="A0A367F7U2"/>
<dbReference type="Proteomes" id="UP000252914">
    <property type="component" value="Unassembled WGS sequence"/>
</dbReference>
<keyword evidence="1" id="KW-1133">Transmembrane helix</keyword>
<dbReference type="RefSeq" id="WP_114021448.1">
    <property type="nucleotide sequence ID" value="NZ_QOIN01000036.1"/>
</dbReference>
<protein>
    <submittedName>
        <fullName evidence="2">Uncharacterized protein</fullName>
    </submittedName>
</protein>
<keyword evidence="1" id="KW-0472">Membrane</keyword>
<keyword evidence="1" id="KW-0812">Transmembrane</keyword>
<comment type="caution">
    <text evidence="2">The sequence shown here is derived from an EMBL/GenBank/DDBJ whole genome shotgun (WGS) entry which is preliminary data.</text>
</comment>
<dbReference type="EMBL" id="QOIN01000036">
    <property type="protein sequence ID" value="RCG25620.1"/>
    <property type="molecule type" value="Genomic_DNA"/>
</dbReference>
<sequence length="318" mass="34046">MNRLLLAAYPSSYRSRHGQEVLNCLAEAYPGRSCPPPREIAALARAGVRARARAVVADTARPWWLDGIHLAALALAALALVPYLQDVYHWALHIDPGQQAIAFHFSGWYPWADGPTRTRLLPYGLLPLGCLIALLRGRPWIAAPMAAAMIWAGATSGGRTLFGDEGMAGLSYYGLGAPITARDLVLSGMLCAACTVLALCRPSRLRRRSYRWLVPVALAMITAGGAHITSVSPLFQRGLALLEIVALLASGVATAATGDRRWLVPVAAVALVRTQAIVAQPDAFMQAVPELVGLLLLVAPLPALAYAAQRRREQALVE</sequence>
<reference evidence="2 3" key="1">
    <citation type="submission" date="2018-06" db="EMBL/GenBank/DDBJ databases">
        <title>Streptomyces reniochalinae sp. nov. and Streptomyces diacarnus sp. nov. from marine sponges.</title>
        <authorList>
            <person name="Li L."/>
        </authorList>
    </citation>
    <scope>NUCLEOTIDE SEQUENCE [LARGE SCALE GENOMIC DNA]</scope>
    <source>
        <strain evidence="2 3">LHW51701</strain>
    </source>
</reference>
<gene>
    <name evidence="2" type="ORF">DTL70_09610</name>
</gene>
<evidence type="ECO:0000313" key="2">
    <source>
        <dbReference type="EMBL" id="RCG25620.1"/>
    </source>
</evidence>
<evidence type="ECO:0000313" key="3">
    <source>
        <dbReference type="Proteomes" id="UP000252914"/>
    </source>
</evidence>
<evidence type="ECO:0000256" key="1">
    <source>
        <dbReference type="SAM" id="Phobius"/>
    </source>
</evidence>
<organism evidence="2 3">
    <name type="scientific">Streptomyces diacarni</name>
    <dbReference type="NCBI Taxonomy" id="2800381"/>
    <lineage>
        <taxon>Bacteria</taxon>
        <taxon>Bacillati</taxon>
        <taxon>Actinomycetota</taxon>
        <taxon>Actinomycetes</taxon>
        <taxon>Kitasatosporales</taxon>
        <taxon>Streptomycetaceae</taxon>
        <taxon>Streptomyces</taxon>
    </lineage>
</organism>
<feature type="transmembrane region" description="Helical" evidence="1">
    <location>
        <begin position="212"/>
        <end position="228"/>
    </location>
</feature>
<feature type="transmembrane region" description="Helical" evidence="1">
    <location>
        <begin position="142"/>
        <end position="162"/>
    </location>
</feature>
<feature type="transmembrane region" description="Helical" evidence="1">
    <location>
        <begin position="63"/>
        <end position="84"/>
    </location>
</feature>
<accession>A0A367F7U2</accession>